<sequence>MSINSAVLHQHGQPNIAVPRKQTSFLGLPIELRTAIYEHLIPNDHVQGYWFRNKGGPPDRRPVRYDKQPCCPAILRINRQIHDEVIGIFYGTARSGCS</sequence>
<evidence type="ECO:0000313" key="2">
    <source>
        <dbReference type="EMBL" id="CZR51759.1"/>
    </source>
</evidence>
<dbReference type="OrthoDB" id="3565198at2759"/>
<feature type="domain" description="2EXR" evidence="1">
    <location>
        <begin position="24"/>
        <end position="86"/>
    </location>
</feature>
<dbReference type="Proteomes" id="UP000184330">
    <property type="component" value="Unassembled WGS sequence"/>
</dbReference>
<name>A0A1L7WG71_9HELO</name>
<organism evidence="2 3">
    <name type="scientific">Phialocephala subalpina</name>
    <dbReference type="NCBI Taxonomy" id="576137"/>
    <lineage>
        <taxon>Eukaryota</taxon>
        <taxon>Fungi</taxon>
        <taxon>Dikarya</taxon>
        <taxon>Ascomycota</taxon>
        <taxon>Pezizomycotina</taxon>
        <taxon>Leotiomycetes</taxon>
        <taxon>Helotiales</taxon>
        <taxon>Mollisiaceae</taxon>
        <taxon>Phialocephala</taxon>
        <taxon>Phialocephala fortinii species complex</taxon>
    </lineage>
</organism>
<dbReference type="EMBL" id="FJOG01000002">
    <property type="protein sequence ID" value="CZR51759.1"/>
    <property type="molecule type" value="Genomic_DNA"/>
</dbReference>
<protein>
    <recommendedName>
        <fullName evidence="1">2EXR domain-containing protein</fullName>
    </recommendedName>
</protein>
<dbReference type="Pfam" id="PF20150">
    <property type="entry name" value="2EXR"/>
    <property type="match status" value="1"/>
</dbReference>
<accession>A0A1L7WG71</accession>
<proteinExistence type="predicted"/>
<dbReference type="AlphaFoldDB" id="A0A1L7WG71"/>
<gene>
    <name evidence="2" type="ORF">PAC_01636</name>
</gene>
<reference evidence="2 3" key="1">
    <citation type="submission" date="2016-03" db="EMBL/GenBank/DDBJ databases">
        <authorList>
            <person name="Ploux O."/>
        </authorList>
    </citation>
    <scope>NUCLEOTIDE SEQUENCE [LARGE SCALE GENOMIC DNA]</scope>
    <source>
        <strain evidence="2 3">UAMH 11012</strain>
    </source>
</reference>
<evidence type="ECO:0000313" key="3">
    <source>
        <dbReference type="Proteomes" id="UP000184330"/>
    </source>
</evidence>
<dbReference type="InterPro" id="IPR045518">
    <property type="entry name" value="2EXR"/>
</dbReference>
<dbReference type="PANTHER" id="PTHR42085">
    <property type="entry name" value="F-BOX DOMAIN-CONTAINING PROTEIN"/>
    <property type="match status" value="1"/>
</dbReference>
<dbReference type="InterPro" id="IPR038883">
    <property type="entry name" value="AN11006-like"/>
</dbReference>
<keyword evidence="3" id="KW-1185">Reference proteome</keyword>
<dbReference type="PANTHER" id="PTHR42085:SF2">
    <property type="entry name" value="F-BOX DOMAIN-CONTAINING PROTEIN"/>
    <property type="match status" value="1"/>
</dbReference>
<evidence type="ECO:0000259" key="1">
    <source>
        <dbReference type="Pfam" id="PF20150"/>
    </source>
</evidence>